<dbReference type="InterPro" id="IPR050172">
    <property type="entry name" value="SsuD_RutA_monooxygenase"/>
</dbReference>
<dbReference type="Pfam" id="PF00296">
    <property type="entry name" value="Bac_luciferase"/>
    <property type="match status" value="1"/>
</dbReference>
<evidence type="ECO:0000256" key="2">
    <source>
        <dbReference type="ARBA" id="ARBA00022643"/>
    </source>
</evidence>
<gene>
    <name evidence="6" type="ORF">MMF94_35290</name>
</gene>
<dbReference type="InterPro" id="IPR019921">
    <property type="entry name" value="Lucif-like_OxRdtase_Rv2161c"/>
</dbReference>
<dbReference type="PANTHER" id="PTHR42847">
    <property type="entry name" value="ALKANESULFONATE MONOOXYGENASE"/>
    <property type="match status" value="1"/>
</dbReference>
<dbReference type="EC" id="1.-.-.-" evidence="6"/>
<dbReference type="SUPFAM" id="SSF51679">
    <property type="entry name" value="Bacterial luciferase-like"/>
    <property type="match status" value="1"/>
</dbReference>
<evidence type="ECO:0000313" key="7">
    <source>
        <dbReference type="Proteomes" id="UP001299970"/>
    </source>
</evidence>
<dbReference type="NCBIfam" id="TIGR03619">
    <property type="entry name" value="F420_Rv2161c"/>
    <property type="match status" value="1"/>
</dbReference>
<keyword evidence="1" id="KW-0285">Flavoprotein</keyword>
<dbReference type="PANTHER" id="PTHR42847:SF4">
    <property type="entry name" value="ALKANESULFONATE MONOOXYGENASE-RELATED"/>
    <property type="match status" value="1"/>
</dbReference>
<organism evidence="6 7">
    <name type="scientific">Pseudonocardia alaniniphila</name>
    <dbReference type="NCBI Taxonomy" id="75291"/>
    <lineage>
        <taxon>Bacteria</taxon>
        <taxon>Bacillati</taxon>
        <taxon>Actinomycetota</taxon>
        <taxon>Actinomycetes</taxon>
        <taxon>Pseudonocardiales</taxon>
        <taxon>Pseudonocardiaceae</taxon>
        <taxon>Pseudonocardia</taxon>
    </lineage>
</organism>
<protein>
    <submittedName>
        <fullName evidence="6">TIGR03619 family F420-dependent LLM class oxidoreductase</fullName>
        <ecNumber evidence="6">1.-.-.-</ecNumber>
    </submittedName>
</protein>
<keyword evidence="2" id="KW-0288">FMN</keyword>
<keyword evidence="4" id="KW-0503">Monooxygenase</keyword>
<proteinExistence type="predicted"/>
<comment type="caution">
    <text evidence="6">The sequence shown here is derived from an EMBL/GenBank/DDBJ whole genome shotgun (WGS) entry which is preliminary data.</text>
</comment>
<dbReference type="RefSeq" id="WP_241041803.1">
    <property type="nucleotide sequence ID" value="NZ_BAAAJF010000029.1"/>
</dbReference>
<dbReference type="InterPro" id="IPR011251">
    <property type="entry name" value="Luciferase-like_dom"/>
</dbReference>
<dbReference type="Proteomes" id="UP001299970">
    <property type="component" value="Unassembled WGS sequence"/>
</dbReference>
<evidence type="ECO:0000313" key="6">
    <source>
        <dbReference type="EMBL" id="MCH6170996.1"/>
    </source>
</evidence>
<reference evidence="6 7" key="1">
    <citation type="submission" date="2022-03" db="EMBL/GenBank/DDBJ databases">
        <title>Pseudonocardia alaer sp. nov., a novel actinomycete isolated from reed forest soil.</title>
        <authorList>
            <person name="Wang L."/>
        </authorList>
    </citation>
    <scope>NUCLEOTIDE SEQUENCE [LARGE SCALE GENOMIC DNA]</scope>
    <source>
        <strain evidence="6 7">Y-16303</strain>
    </source>
</reference>
<keyword evidence="3 6" id="KW-0560">Oxidoreductase</keyword>
<dbReference type="GO" id="GO:0016491">
    <property type="term" value="F:oxidoreductase activity"/>
    <property type="evidence" value="ECO:0007669"/>
    <property type="project" value="UniProtKB-KW"/>
</dbReference>
<dbReference type="InterPro" id="IPR036661">
    <property type="entry name" value="Luciferase-like_sf"/>
</dbReference>
<dbReference type="Gene3D" id="3.20.20.30">
    <property type="entry name" value="Luciferase-like domain"/>
    <property type="match status" value="1"/>
</dbReference>
<name>A0ABS9TR46_9PSEU</name>
<accession>A0ABS9TR46</accession>
<feature type="domain" description="Luciferase-like" evidence="5">
    <location>
        <begin position="16"/>
        <end position="264"/>
    </location>
</feature>
<sequence>MQIGFNLPQFGSHAHRPEGVAMFARQAEEMGADSLWVGDRLLAPLEPEINYPGTTAFPTEFRAGLDPFATLTVAAVVTTRPLLGSSVLITPWYAPALLARSLATIDQLSGGRVIAGLGAGWAPEEFRSVGIPIAERGRRLDECLDALAAFWSTNPVDHKGAFWTTAASYVDIKPVQRPGPPVYMPASTSTSINRVARRANGFLPAVAPGPFEPTTITTPMARIRDAAARAGRDPDELDVILRVNTKAGDSVDSIAETILRARDEAAVNHAFVDLTFRDRATSVEHAVDLAGRVLGLVRAQ</sequence>
<evidence type="ECO:0000256" key="4">
    <source>
        <dbReference type="ARBA" id="ARBA00023033"/>
    </source>
</evidence>
<keyword evidence="7" id="KW-1185">Reference proteome</keyword>
<dbReference type="EMBL" id="JAKXMK010000038">
    <property type="protein sequence ID" value="MCH6170996.1"/>
    <property type="molecule type" value="Genomic_DNA"/>
</dbReference>
<evidence type="ECO:0000256" key="3">
    <source>
        <dbReference type="ARBA" id="ARBA00023002"/>
    </source>
</evidence>
<evidence type="ECO:0000256" key="1">
    <source>
        <dbReference type="ARBA" id="ARBA00022630"/>
    </source>
</evidence>
<evidence type="ECO:0000259" key="5">
    <source>
        <dbReference type="Pfam" id="PF00296"/>
    </source>
</evidence>